<dbReference type="PRINTS" id="PR01217">
    <property type="entry name" value="PRICHEXTENSN"/>
</dbReference>
<evidence type="ECO:0000313" key="3">
    <source>
        <dbReference type="Proteomes" id="UP000324222"/>
    </source>
</evidence>
<proteinExistence type="predicted"/>
<protein>
    <submittedName>
        <fullName evidence="2">Uncharacterized protein</fullName>
    </submittedName>
</protein>
<evidence type="ECO:0000256" key="1">
    <source>
        <dbReference type="SAM" id="MobiDB-lite"/>
    </source>
</evidence>
<comment type="caution">
    <text evidence="2">The sequence shown here is derived from an EMBL/GenBank/DDBJ whole genome shotgun (WGS) entry which is preliminary data.</text>
</comment>
<feature type="region of interest" description="Disordered" evidence="1">
    <location>
        <begin position="1"/>
        <end position="91"/>
    </location>
</feature>
<sequence>MPPHHKEKKLNCLQQSGKPPPAPPPPPPPPSPVHVSPKNPSLPAYHRPAPPTSYPAPHLATITLDPPRSTSSRPTPPRPAPLVPRGPVSYPDRARLLELVTRTYYTPPSTTPLMPISPPPPSVSDPFPRPPARPGPGLSQVLSS</sequence>
<reference evidence="2 3" key="1">
    <citation type="submission" date="2019-05" db="EMBL/GenBank/DDBJ databases">
        <title>Another draft genome of Portunus trituberculatus and its Hox gene families provides insights of decapod evolution.</title>
        <authorList>
            <person name="Jeong J.-H."/>
            <person name="Song I."/>
            <person name="Kim S."/>
            <person name="Choi T."/>
            <person name="Kim D."/>
            <person name="Ryu S."/>
            <person name="Kim W."/>
        </authorList>
    </citation>
    <scope>NUCLEOTIDE SEQUENCE [LARGE SCALE GENOMIC DNA]</scope>
    <source>
        <tissue evidence="2">Muscle</tissue>
    </source>
</reference>
<feature type="region of interest" description="Disordered" evidence="1">
    <location>
        <begin position="106"/>
        <end position="144"/>
    </location>
</feature>
<keyword evidence="3" id="KW-1185">Reference proteome</keyword>
<evidence type="ECO:0000313" key="2">
    <source>
        <dbReference type="EMBL" id="MPC68973.1"/>
    </source>
</evidence>
<name>A0A5B7HFN9_PORTR</name>
<dbReference type="EMBL" id="VSRR010028694">
    <property type="protein sequence ID" value="MPC68973.1"/>
    <property type="molecule type" value="Genomic_DNA"/>
</dbReference>
<dbReference type="Proteomes" id="UP000324222">
    <property type="component" value="Unassembled WGS sequence"/>
</dbReference>
<dbReference type="AlphaFoldDB" id="A0A5B7HFN9"/>
<organism evidence="2 3">
    <name type="scientific">Portunus trituberculatus</name>
    <name type="common">Swimming crab</name>
    <name type="synonym">Neptunus trituberculatus</name>
    <dbReference type="NCBI Taxonomy" id="210409"/>
    <lineage>
        <taxon>Eukaryota</taxon>
        <taxon>Metazoa</taxon>
        <taxon>Ecdysozoa</taxon>
        <taxon>Arthropoda</taxon>
        <taxon>Crustacea</taxon>
        <taxon>Multicrustacea</taxon>
        <taxon>Malacostraca</taxon>
        <taxon>Eumalacostraca</taxon>
        <taxon>Eucarida</taxon>
        <taxon>Decapoda</taxon>
        <taxon>Pleocyemata</taxon>
        <taxon>Brachyura</taxon>
        <taxon>Eubrachyura</taxon>
        <taxon>Portunoidea</taxon>
        <taxon>Portunidae</taxon>
        <taxon>Portuninae</taxon>
        <taxon>Portunus</taxon>
    </lineage>
</organism>
<gene>
    <name evidence="2" type="ORF">E2C01_063186</name>
</gene>
<feature type="compositionally biased region" description="Pro residues" evidence="1">
    <location>
        <begin position="18"/>
        <end position="32"/>
    </location>
</feature>
<accession>A0A5B7HFN9</accession>
<feature type="compositionally biased region" description="Pro residues" evidence="1">
    <location>
        <begin position="74"/>
        <end position="84"/>
    </location>
</feature>
<feature type="compositionally biased region" description="Pro residues" evidence="1">
    <location>
        <begin position="115"/>
        <end position="134"/>
    </location>
</feature>